<feature type="compositionally biased region" description="Acidic residues" evidence="6">
    <location>
        <begin position="292"/>
        <end position="302"/>
    </location>
</feature>
<keyword evidence="3 4" id="KW-0862">Zinc</keyword>
<accession>A0A8H7UIV7</accession>
<feature type="region of interest" description="Disordered" evidence="6">
    <location>
        <begin position="1"/>
        <end position="30"/>
    </location>
</feature>
<dbReference type="PANTHER" id="PTHR12681:SF0">
    <property type="entry name" value="ZINC FINGER CCCH DOMAIN-CONTAINING PROTEIN 15"/>
    <property type="match status" value="1"/>
</dbReference>
<evidence type="ECO:0000313" key="9">
    <source>
        <dbReference type="Proteomes" id="UP000654370"/>
    </source>
</evidence>
<dbReference type="EMBL" id="JAEPQZ010000002">
    <property type="protein sequence ID" value="KAG2184760.1"/>
    <property type="molecule type" value="Genomic_DNA"/>
</dbReference>
<feature type="coiled-coil region" evidence="5">
    <location>
        <begin position="51"/>
        <end position="78"/>
    </location>
</feature>
<organism evidence="8 9">
    <name type="scientific">Mortierella isabellina</name>
    <name type="common">Filamentous fungus</name>
    <name type="synonym">Umbelopsis isabellina</name>
    <dbReference type="NCBI Taxonomy" id="91625"/>
    <lineage>
        <taxon>Eukaryota</taxon>
        <taxon>Fungi</taxon>
        <taxon>Fungi incertae sedis</taxon>
        <taxon>Mucoromycota</taxon>
        <taxon>Mucoromycotina</taxon>
        <taxon>Umbelopsidomycetes</taxon>
        <taxon>Umbelopsidales</taxon>
        <taxon>Umbelopsidaceae</taxon>
        <taxon>Umbelopsis</taxon>
    </lineage>
</organism>
<dbReference type="Pfam" id="PF16543">
    <property type="entry name" value="DFRP_C"/>
    <property type="match status" value="1"/>
</dbReference>
<dbReference type="Gene3D" id="4.10.1000.10">
    <property type="entry name" value="Zinc finger, CCCH-type"/>
    <property type="match status" value="1"/>
</dbReference>
<dbReference type="AlphaFoldDB" id="A0A8H7UIV7"/>
<keyword evidence="2 4" id="KW-0863">Zinc-finger</keyword>
<feature type="compositionally biased region" description="Basic and acidic residues" evidence="6">
    <location>
        <begin position="306"/>
        <end position="326"/>
    </location>
</feature>
<dbReference type="SUPFAM" id="SSF90229">
    <property type="entry name" value="CCCH zinc finger"/>
    <property type="match status" value="1"/>
</dbReference>
<dbReference type="InterPro" id="IPR000571">
    <property type="entry name" value="Znf_CCCH"/>
</dbReference>
<dbReference type="PANTHER" id="PTHR12681">
    <property type="entry name" value="ZINC FINGER-CONTAINING PROTEIN P48ZNF"/>
    <property type="match status" value="1"/>
</dbReference>
<comment type="caution">
    <text evidence="8">The sequence shown here is derived from an EMBL/GenBank/DDBJ whole genome shotgun (WGS) entry which is preliminary data.</text>
</comment>
<dbReference type="GO" id="GO:0005829">
    <property type="term" value="C:cytosol"/>
    <property type="evidence" value="ECO:0007669"/>
    <property type="project" value="TreeGrafter"/>
</dbReference>
<feature type="region of interest" description="Disordered" evidence="6">
    <location>
        <begin position="260"/>
        <end position="349"/>
    </location>
</feature>
<dbReference type="OrthoDB" id="278280at2759"/>
<dbReference type="PROSITE" id="PS50103">
    <property type="entry name" value="ZF_C3H1"/>
    <property type="match status" value="2"/>
</dbReference>
<dbReference type="GO" id="GO:0003729">
    <property type="term" value="F:mRNA binding"/>
    <property type="evidence" value="ECO:0007669"/>
    <property type="project" value="TreeGrafter"/>
</dbReference>
<feature type="domain" description="C3H1-type" evidence="7">
    <location>
        <begin position="94"/>
        <end position="121"/>
    </location>
</feature>
<evidence type="ECO:0000259" key="7">
    <source>
        <dbReference type="PROSITE" id="PS50103"/>
    </source>
</evidence>
<proteinExistence type="predicted"/>
<dbReference type="SMART" id="SM00356">
    <property type="entry name" value="ZnF_C3H1"/>
    <property type="match status" value="2"/>
</dbReference>
<dbReference type="Proteomes" id="UP000654370">
    <property type="component" value="Unassembled WGS sequence"/>
</dbReference>
<evidence type="ECO:0000313" key="8">
    <source>
        <dbReference type="EMBL" id="KAG2184760.1"/>
    </source>
</evidence>
<name>A0A8H7UIV7_MORIS</name>
<evidence type="ECO:0000256" key="1">
    <source>
        <dbReference type="ARBA" id="ARBA00022723"/>
    </source>
</evidence>
<dbReference type="InterPro" id="IPR036855">
    <property type="entry name" value="Znf_CCCH_sf"/>
</dbReference>
<gene>
    <name evidence="8" type="ORF">INT43_000673</name>
</gene>
<evidence type="ECO:0000256" key="6">
    <source>
        <dbReference type="SAM" id="MobiDB-lite"/>
    </source>
</evidence>
<protein>
    <recommendedName>
        <fullName evidence="7">C3H1-type domain-containing protein</fullName>
    </recommendedName>
</protein>
<keyword evidence="9" id="KW-1185">Reference proteome</keyword>
<evidence type="ECO:0000256" key="5">
    <source>
        <dbReference type="SAM" id="Coils"/>
    </source>
</evidence>
<feature type="domain" description="C3H1-type" evidence="7">
    <location>
        <begin position="165"/>
        <end position="203"/>
    </location>
</feature>
<evidence type="ECO:0000256" key="2">
    <source>
        <dbReference type="ARBA" id="ARBA00022771"/>
    </source>
</evidence>
<dbReference type="InterPro" id="IPR032378">
    <property type="entry name" value="ZC3H15/TMA46_C"/>
</dbReference>
<dbReference type="GO" id="GO:0008270">
    <property type="term" value="F:zinc ion binding"/>
    <property type="evidence" value="ECO:0007669"/>
    <property type="project" value="UniProtKB-KW"/>
</dbReference>
<dbReference type="Pfam" id="PF00642">
    <property type="entry name" value="zf-CCCH"/>
    <property type="match status" value="1"/>
</dbReference>
<dbReference type="GO" id="GO:0002181">
    <property type="term" value="P:cytoplasmic translation"/>
    <property type="evidence" value="ECO:0007669"/>
    <property type="project" value="TreeGrafter"/>
</dbReference>
<reference evidence="8" key="1">
    <citation type="submission" date="2020-12" db="EMBL/GenBank/DDBJ databases">
        <title>Metabolic potential, ecology and presence of endohyphal bacteria is reflected in genomic diversity of Mucoromycotina.</title>
        <authorList>
            <person name="Muszewska A."/>
            <person name="Okrasinska A."/>
            <person name="Steczkiewicz K."/>
            <person name="Drgas O."/>
            <person name="Orlowska M."/>
            <person name="Perlinska-Lenart U."/>
            <person name="Aleksandrzak-Piekarczyk T."/>
            <person name="Szatraj K."/>
            <person name="Zielenkiewicz U."/>
            <person name="Pilsyk S."/>
            <person name="Malc E."/>
            <person name="Mieczkowski P."/>
            <person name="Kruszewska J.S."/>
            <person name="Biernat P."/>
            <person name="Pawlowska J."/>
        </authorList>
    </citation>
    <scope>NUCLEOTIDE SEQUENCE</scope>
    <source>
        <strain evidence="8">WA0000067209</strain>
    </source>
</reference>
<dbReference type="Gene3D" id="6.20.400.10">
    <property type="match status" value="1"/>
</dbReference>
<feature type="zinc finger region" description="C3H1-type" evidence="4">
    <location>
        <begin position="94"/>
        <end position="121"/>
    </location>
</feature>
<feature type="zinc finger region" description="C3H1-type" evidence="4">
    <location>
        <begin position="165"/>
        <end position="203"/>
    </location>
</feature>
<evidence type="ECO:0000256" key="4">
    <source>
        <dbReference type="PROSITE-ProRule" id="PRU00723"/>
    </source>
</evidence>
<sequence length="349" mass="39931">MPPKKQQTNAKTKKAVEDKTFGMKNKNKSAKVQKYVQQVQQQAAAGGKSKQATEKQKLKEAQDAKKAAELKKKEELLDLFKPVQAAQKVPFGTDPKTVLCEFFKAGHCEKGNKCKFSHDLNVARKGVKIDLYTDSRKEKEEDTMDKWDQKKLEEVVLSKAGNPKTTTDIVCKYFLEAIEDNKYGWFWECPNGGLNCKYVHALPPGFVLKSKKDKMEKKQEITLEQFLETERHNLGPNLTPVTLETFTEWKKNRMDKKDAEEAAKRKLKEKQFSAGRSQGMSGRDLFEFNPELAEDSEEEDYFDLSTYDREEAEKERDRLDNERRGLENGVSEMSINDDTAEGQGESSSN</sequence>
<evidence type="ECO:0000256" key="3">
    <source>
        <dbReference type="ARBA" id="ARBA00022833"/>
    </source>
</evidence>
<feature type="compositionally biased region" description="Low complexity" evidence="6">
    <location>
        <begin position="1"/>
        <end position="10"/>
    </location>
</feature>
<keyword evidence="5" id="KW-0175">Coiled coil</keyword>
<keyword evidence="1 4" id="KW-0479">Metal-binding</keyword>